<keyword evidence="5 12" id="KW-0540">Nuclease</keyword>
<evidence type="ECO:0000256" key="7">
    <source>
        <dbReference type="ARBA" id="ARBA00022801"/>
    </source>
</evidence>
<evidence type="ECO:0000256" key="6">
    <source>
        <dbReference type="ARBA" id="ARBA00022759"/>
    </source>
</evidence>
<dbReference type="InterPro" id="IPR023412">
    <property type="entry name" value="RNaseA_domain"/>
</dbReference>
<dbReference type="Pfam" id="PF00074">
    <property type="entry name" value="RnaseA"/>
    <property type="match status" value="1"/>
</dbReference>
<protein>
    <recommendedName>
        <fullName evidence="3">pancreatic ribonuclease</fullName>
        <ecNumber evidence="3">4.6.1.18</ecNumber>
    </recommendedName>
</protein>
<keyword evidence="6 12" id="KW-0255">Endonuclease</keyword>
<dbReference type="CDD" id="cd06265">
    <property type="entry name" value="RNase_A_canonical"/>
    <property type="match status" value="1"/>
</dbReference>
<evidence type="ECO:0000313" key="15">
    <source>
        <dbReference type="Proteomes" id="UP000006813"/>
    </source>
</evidence>
<evidence type="ECO:0000256" key="5">
    <source>
        <dbReference type="ARBA" id="ARBA00022722"/>
    </source>
</evidence>
<dbReference type="GO" id="GO:0016787">
    <property type="term" value="F:hydrolase activity"/>
    <property type="evidence" value="ECO:0007669"/>
    <property type="project" value="UniProtKB-KW"/>
</dbReference>
<dbReference type="InterPro" id="IPR036816">
    <property type="entry name" value="RNaseA-like_dom_sf"/>
</dbReference>
<gene>
    <name evidence="14" type="ORF">GW7_14155</name>
</gene>
<keyword evidence="9" id="KW-0456">Lyase</keyword>
<feature type="domain" description="Ribonuclease A-domain" evidence="13">
    <location>
        <begin position="33"/>
        <end position="136"/>
    </location>
</feature>
<proteinExistence type="inferred from homology"/>
<dbReference type="SMART" id="SM00092">
    <property type="entry name" value="RNAse_Pc"/>
    <property type="match status" value="1"/>
</dbReference>
<evidence type="ECO:0000256" key="4">
    <source>
        <dbReference type="ARBA" id="ARBA00022525"/>
    </source>
</evidence>
<dbReference type="GO" id="GO:0004522">
    <property type="term" value="F:ribonuclease A activity"/>
    <property type="evidence" value="ECO:0007669"/>
    <property type="project" value="UniProtKB-EC"/>
</dbReference>
<dbReference type="Gene3D" id="3.10.130.10">
    <property type="entry name" value="Ribonuclease A-like domain"/>
    <property type="match status" value="1"/>
</dbReference>
<keyword evidence="7 12" id="KW-0378">Hydrolase</keyword>
<evidence type="ECO:0000256" key="3">
    <source>
        <dbReference type="ARBA" id="ARBA00012569"/>
    </source>
</evidence>
<evidence type="ECO:0000256" key="2">
    <source>
        <dbReference type="ARBA" id="ARBA00005600"/>
    </source>
</evidence>
<evidence type="ECO:0000256" key="10">
    <source>
        <dbReference type="ARBA" id="ARBA00034016"/>
    </source>
</evidence>
<keyword evidence="8" id="KW-1015">Disulfide bond</keyword>
<dbReference type="AlphaFoldDB" id="G5B0T9"/>
<evidence type="ECO:0000259" key="13">
    <source>
        <dbReference type="SMART" id="SM00092"/>
    </source>
</evidence>
<evidence type="ECO:0000256" key="1">
    <source>
        <dbReference type="ARBA" id="ARBA00004613"/>
    </source>
</evidence>
<organism evidence="14 15">
    <name type="scientific">Heterocephalus glaber</name>
    <name type="common">Naked mole rat</name>
    <dbReference type="NCBI Taxonomy" id="10181"/>
    <lineage>
        <taxon>Eukaryota</taxon>
        <taxon>Metazoa</taxon>
        <taxon>Chordata</taxon>
        <taxon>Craniata</taxon>
        <taxon>Vertebrata</taxon>
        <taxon>Euteleostomi</taxon>
        <taxon>Mammalia</taxon>
        <taxon>Eutheria</taxon>
        <taxon>Euarchontoglires</taxon>
        <taxon>Glires</taxon>
        <taxon>Rodentia</taxon>
        <taxon>Hystricomorpha</taxon>
        <taxon>Bathyergidae</taxon>
        <taxon>Heterocephalus</taxon>
    </lineage>
</organism>
<dbReference type="PANTHER" id="PTHR11437:SF24">
    <property type="entry name" value="RIBONUCLEASE PANCREATIC"/>
    <property type="match status" value="1"/>
</dbReference>
<dbReference type="GO" id="GO:0050830">
    <property type="term" value="P:defense response to Gram-positive bacterium"/>
    <property type="evidence" value="ECO:0007669"/>
    <property type="project" value="TreeGrafter"/>
</dbReference>
<comment type="subcellular location">
    <subcellularLocation>
        <location evidence="1">Secreted</location>
    </subcellularLocation>
</comment>
<name>G5B0T9_HETGA</name>
<dbReference type="InterPro" id="IPR001427">
    <property type="entry name" value="RNaseA"/>
</dbReference>
<dbReference type="PANTHER" id="PTHR11437">
    <property type="entry name" value="RIBONUCLEASE"/>
    <property type="match status" value="1"/>
</dbReference>
<dbReference type="InParanoid" id="G5B0T9"/>
<sequence length="165" mass="18593">MVLGLSRDSEVTMAQKQSLVLFPLLILVLLGLVNTNYCNEMMKCRNMTERCCKLVNTFMHDPLADVQAVCFQKNVTCKNAQTNFYQSSSNMHITGCRLTSNSKYPTCSYRTRQVERSITVACEGNPYVPGHFDALWSPPPQPEQRLISSLLRISTPAFPSLPPKK</sequence>
<dbReference type="InterPro" id="IPR023411">
    <property type="entry name" value="RNaseA_AS"/>
</dbReference>
<evidence type="ECO:0000256" key="11">
    <source>
        <dbReference type="ARBA" id="ARBA00034055"/>
    </source>
</evidence>
<dbReference type="GO" id="GO:0003676">
    <property type="term" value="F:nucleic acid binding"/>
    <property type="evidence" value="ECO:0007669"/>
    <property type="project" value="InterPro"/>
</dbReference>
<dbReference type="SUPFAM" id="SSF54076">
    <property type="entry name" value="RNase A-like"/>
    <property type="match status" value="1"/>
</dbReference>
<dbReference type="FunFam" id="3.10.130.10:FF:000001">
    <property type="entry name" value="Ribonuclease pancreatic"/>
    <property type="match status" value="1"/>
</dbReference>
<dbReference type="PROSITE" id="PS00127">
    <property type="entry name" value="RNASE_PANCREATIC"/>
    <property type="match status" value="1"/>
</dbReference>
<accession>G5B0T9</accession>
<comment type="catalytic activity">
    <reaction evidence="10">
        <text>an [RNA] containing uridine + H2O = an [RNA]-3'-uridine-3'-phosphate + a 5'-hydroxy-ribonucleotide-3'-[RNA].</text>
        <dbReference type="EC" id="4.6.1.18"/>
    </reaction>
</comment>
<dbReference type="PRINTS" id="PR00794">
    <property type="entry name" value="RIBONUCLEASE"/>
</dbReference>
<evidence type="ECO:0000313" key="14">
    <source>
        <dbReference type="EMBL" id="EHB02900.1"/>
    </source>
</evidence>
<reference evidence="14 15" key="1">
    <citation type="journal article" date="2011" name="Nature">
        <title>Genome sequencing reveals insights into physiology and longevity of the naked mole rat.</title>
        <authorList>
            <person name="Kim E.B."/>
            <person name="Fang X."/>
            <person name="Fushan A.A."/>
            <person name="Huang Z."/>
            <person name="Lobanov A.V."/>
            <person name="Han L."/>
            <person name="Marino S.M."/>
            <person name="Sun X."/>
            <person name="Turanov A.A."/>
            <person name="Yang P."/>
            <person name="Yim S.H."/>
            <person name="Zhao X."/>
            <person name="Kasaikina M.V."/>
            <person name="Stoletzki N."/>
            <person name="Peng C."/>
            <person name="Polak P."/>
            <person name="Xiong Z."/>
            <person name="Kiezun A."/>
            <person name="Zhu Y."/>
            <person name="Chen Y."/>
            <person name="Kryukov G.V."/>
            <person name="Zhang Q."/>
            <person name="Peshkin L."/>
            <person name="Yang L."/>
            <person name="Bronson R.T."/>
            <person name="Buffenstein R."/>
            <person name="Wang B."/>
            <person name="Han C."/>
            <person name="Li Q."/>
            <person name="Chen L."/>
            <person name="Zhao W."/>
            <person name="Sunyaev S.R."/>
            <person name="Park T.J."/>
            <person name="Zhang G."/>
            <person name="Wang J."/>
            <person name="Gladyshev V.N."/>
        </authorList>
    </citation>
    <scope>NUCLEOTIDE SEQUENCE [LARGE SCALE GENOMIC DNA]</scope>
</reference>
<evidence type="ECO:0000256" key="12">
    <source>
        <dbReference type="RuleBase" id="RU000651"/>
    </source>
</evidence>
<comment type="catalytic activity">
    <reaction evidence="11">
        <text>an [RNA] containing cytidine + H2O = an [RNA]-3'-cytidine-3'-phosphate + a 5'-hydroxy-ribonucleotide-3'-[RNA].</text>
        <dbReference type="EC" id="4.6.1.18"/>
    </reaction>
</comment>
<evidence type="ECO:0000256" key="8">
    <source>
        <dbReference type="ARBA" id="ARBA00023157"/>
    </source>
</evidence>
<dbReference type="Proteomes" id="UP000006813">
    <property type="component" value="Unassembled WGS sequence"/>
</dbReference>
<keyword evidence="4" id="KW-0964">Secreted</keyword>
<dbReference type="GO" id="GO:0005576">
    <property type="term" value="C:extracellular region"/>
    <property type="evidence" value="ECO:0007669"/>
    <property type="project" value="UniProtKB-SubCell"/>
</dbReference>
<comment type="similarity">
    <text evidence="2 12">Belongs to the pancreatic ribonuclease family.</text>
</comment>
<evidence type="ECO:0000256" key="9">
    <source>
        <dbReference type="ARBA" id="ARBA00023239"/>
    </source>
</evidence>
<dbReference type="STRING" id="10181.G5B0T9"/>
<dbReference type="FunCoup" id="G5B0T9">
    <property type="interactions" value="5"/>
</dbReference>
<dbReference type="EC" id="4.6.1.18" evidence="3"/>
<dbReference type="EMBL" id="JH167839">
    <property type="protein sequence ID" value="EHB02900.1"/>
    <property type="molecule type" value="Genomic_DNA"/>
</dbReference>